<dbReference type="PANTHER" id="PTHR18964">
    <property type="entry name" value="ROK (REPRESSOR, ORF, KINASE) FAMILY"/>
    <property type="match status" value="1"/>
</dbReference>
<sequence length="359" mass="35174">MDATTPGGNPVVPTHARTTPVDPTAPDVTPAGATGALVPAGGTPTDAGRAGWAVGVDVGGTKVLAVLLAADGAVVATHRVPTVPGPDGLVAAVRTCVETLTAEQGLPLAALSGVGVGVPGVVDPVTGTVEHAVNVGVERPFGLASAVAAALAGQVPVRVENDLNAAVVGAAHTVDAVPAPRDLAFLALGTGVAAGLMLDGALRRGARRAAGEVGHLTLVPDGLPCGCGQRGCVEQYASGSAVEVAWPSTDGRPAPLALFAAAAAGDPRAVAVRDRFAWAVAGAVRILVLTCDVDHVVLGGGVSGVGDPLLDAVRVELGREAAASPFLASLRLAERVHLAPRDVPVGAVGAALVGRGEVV</sequence>
<dbReference type="Gene3D" id="3.30.420.40">
    <property type="match status" value="2"/>
</dbReference>
<evidence type="ECO:0000313" key="4">
    <source>
        <dbReference type="Proteomes" id="UP000677804"/>
    </source>
</evidence>
<proteinExistence type="inferred from homology"/>
<reference evidence="3 4" key="1">
    <citation type="submission" date="2021-05" db="EMBL/GenBank/DDBJ databases">
        <title>Novel species in genus Cellulomonas.</title>
        <authorList>
            <person name="Zhang G."/>
        </authorList>
    </citation>
    <scope>NUCLEOTIDE SEQUENCE [LARGE SCALE GENOMIC DNA]</scope>
    <source>
        <strain evidence="4">zg-ZUI222</strain>
    </source>
</reference>
<comment type="similarity">
    <text evidence="1">Belongs to the ROK (NagC/XylR) family.</text>
</comment>
<dbReference type="RefSeq" id="WP_207340662.1">
    <property type="nucleotide sequence ID" value="NZ_JAFMVA010000007.1"/>
</dbReference>
<dbReference type="PANTHER" id="PTHR18964:SF149">
    <property type="entry name" value="BIFUNCTIONAL UDP-N-ACETYLGLUCOSAMINE 2-EPIMERASE_N-ACETYLMANNOSAMINE KINASE"/>
    <property type="match status" value="1"/>
</dbReference>
<dbReference type="EMBL" id="CP074405">
    <property type="protein sequence ID" value="QVI63536.1"/>
    <property type="molecule type" value="Genomic_DNA"/>
</dbReference>
<keyword evidence="4" id="KW-1185">Reference proteome</keyword>
<accession>A0ABX8DAJ8</accession>
<feature type="compositionally biased region" description="Low complexity" evidence="2">
    <location>
        <begin position="18"/>
        <end position="31"/>
    </location>
</feature>
<dbReference type="InterPro" id="IPR000600">
    <property type="entry name" value="ROK"/>
</dbReference>
<dbReference type="Pfam" id="PF00480">
    <property type="entry name" value="ROK"/>
    <property type="match status" value="1"/>
</dbReference>
<feature type="region of interest" description="Disordered" evidence="2">
    <location>
        <begin position="1"/>
        <end position="43"/>
    </location>
</feature>
<gene>
    <name evidence="3" type="ORF">KG103_06655</name>
</gene>
<protein>
    <submittedName>
        <fullName evidence="3">ROK family protein</fullName>
    </submittedName>
</protein>
<dbReference type="Proteomes" id="UP000677804">
    <property type="component" value="Chromosome"/>
</dbReference>
<dbReference type="InterPro" id="IPR043129">
    <property type="entry name" value="ATPase_NBD"/>
</dbReference>
<evidence type="ECO:0000256" key="1">
    <source>
        <dbReference type="ARBA" id="ARBA00006479"/>
    </source>
</evidence>
<name>A0ABX8DAJ8_9CELL</name>
<evidence type="ECO:0000313" key="3">
    <source>
        <dbReference type="EMBL" id="QVI63536.1"/>
    </source>
</evidence>
<dbReference type="SUPFAM" id="SSF53067">
    <property type="entry name" value="Actin-like ATPase domain"/>
    <property type="match status" value="1"/>
</dbReference>
<evidence type="ECO:0000256" key="2">
    <source>
        <dbReference type="SAM" id="MobiDB-lite"/>
    </source>
</evidence>
<organism evidence="3 4">
    <name type="scientific">Cellulomonas wangleii</name>
    <dbReference type="NCBI Taxonomy" id="2816956"/>
    <lineage>
        <taxon>Bacteria</taxon>
        <taxon>Bacillati</taxon>
        <taxon>Actinomycetota</taxon>
        <taxon>Actinomycetes</taxon>
        <taxon>Micrococcales</taxon>
        <taxon>Cellulomonadaceae</taxon>
        <taxon>Cellulomonas</taxon>
    </lineage>
</organism>